<evidence type="ECO:0000256" key="3">
    <source>
        <dbReference type="ARBA" id="ARBA00022692"/>
    </source>
</evidence>
<feature type="chain" id="PRO_5017469490" description="SUN domain-containing ossification factor" evidence="17">
    <location>
        <begin position="28"/>
        <end position="1197"/>
    </location>
</feature>
<dbReference type="PANTHER" id="PTHR12953:SF0">
    <property type="entry name" value="SUN DOMAIN-CONTAINING OSSIFICATION FACTOR"/>
    <property type="match status" value="1"/>
</dbReference>
<feature type="compositionally biased region" description="Basic and acidic residues" evidence="16">
    <location>
        <begin position="774"/>
        <end position="784"/>
    </location>
</feature>
<feature type="compositionally biased region" description="Basic residues" evidence="16">
    <location>
        <begin position="1069"/>
        <end position="1078"/>
    </location>
</feature>
<dbReference type="GO" id="GO:0034975">
    <property type="term" value="P:protein folding in endoplasmic reticulum"/>
    <property type="evidence" value="ECO:0007669"/>
    <property type="project" value="TreeGrafter"/>
</dbReference>
<evidence type="ECO:0000256" key="14">
    <source>
        <dbReference type="ARBA" id="ARBA00075366"/>
    </source>
</evidence>
<sequence>MWKMMKRRLGAVLLCLIVVCVCGCSDGDVPCAEEVPRVPGPSPQASGSPLESGSSLDDKEDTAQGADARSSYEVGLAAERQAALGEALLQDSSHKDQVMVVDSEEPATDDKTEKNSDPEGILVLGYDAAPEGAPVSADDVAEDGWDASGRLSSQALPATPASLSEGPPGDAPVAGLSDPEQPASDCEPGEPPLFDGGLPSLPVGHTENASSGHRMVRQTKADVGGLLGPADEQATGLDLSENTSHVMRDQGVDTPSGKEDPSIPGKDHGDIPTFDEWKKKMMEVEKEKSQSAHSSSSNGSPVVMKKVQNFNNYASVECGAKILAANTEAKSTSAILMENMDLYMLNPCSNKIWFVIELCEPIQVKQLDIANFELFSSTPKDFLVSISDRYPTNKWMKLGTFHAQDKRTVQSFPLDEQLYAKYVKTFIKYIKVELLSHFGSEHFCPLSLIRVFGTSMVEEYEEISESQFPSDRSEDLDEDYDFLPGYVPVDDKSSKNLIDSATDAILNMVNNLAVNVLGGNGAQDGNVSAEAVNVTEDSSVTETLLSLPPTSVPENETVHPDLPDTPEEPGPPVPEESPIVVLVEDEEDEEECDRVTVTAVAPDEEGEPLTSGGADPRQLESNALCKELSGISCRATFLEYLRLWCSVSLGRRRRRQGDIHTPPTQHLDRAVQLLPEEEATSTREEIPGQTEVPHGPTHMAETPALEPSQSPSPLLQGFIATTGTIGTSSVEMPMSSSEELLEKGAMSLRGGAEEQQESRTLDTSSEVSVSIRSFSEEPRADTEHGGTTTPTQVLPPETPLATEVPAPPGDPDGGQAVPGEAPKGADSAESPEPHQMLPDKQEESLEDLLSVTSSNGQVHRTATDFYAEQNFSDLANGNHVHGSNQKESVFMRLSNRIKALEMNMSLSGRYLEELSQRYKKQMDDMQKAFNTTIIKLQNTSKMAEEQDHKQTESIQLLQVQLHNITELLFNLSATVHSLQREASSRQTYLLLSLLLCISLGVLLCIQCCRVAAPPFPEPDGNGIYWSPKRCFSSYDDMSLLRKVPRPLVRSRSLQFSPVPADTEPLKRPPEHRKKKLHTTKVEGVETLRPSIPASALPNGAAHHSRLPRSFLRAPGAVDPTSEGSSEGSSHSEESYFCGISASACSRLCNGQPPARGRPERRGYRRRRSRLADTLATPPGAQRGGLAGFRVPALSGPV</sequence>
<feature type="domain" description="SUN" evidence="18">
    <location>
        <begin position="291"/>
        <end position="456"/>
    </location>
</feature>
<dbReference type="GeneTree" id="ENSGT00390000013502"/>
<name>A0A3B3R8S9_9TELE</name>
<feature type="compositionally biased region" description="Polar residues" evidence="16">
    <location>
        <begin position="43"/>
        <end position="55"/>
    </location>
</feature>
<accession>A0A3B3R8S9</accession>
<dbReference type="InterPro" id="IPR012919">
    <property type="entry name" value="SUN_dom"/>
</dbReference>
<feature type="region of interest" description="Disordered" evidence="16">
    <location>
        <begin position="545"/>
        <end position="574"/>
    </location>
</feature>
<evidence type="ECO:0000256" key="10">
    <source>
        <dbReference type="ARBA" id="ARBA00023180"/>
    </source>
</evidence>
<comment type="subcellular location">
    <subcellularLocation>
        <location evidence="11">Rough endoplasmic reticulum membrane</location>
        <topology evidence="11">Single-pass type I membrane protein</topology>
    </subcellularLocation>
</comment>
<reference evidence="19" key="1">
    <citation type="submission" date="2025-08" db="UniProtKB">
        <authorList>
            <consortium name="Ensembl"/>
        </authorList>
    </citation>
    <scope>IDENTIFICATION</scope>
</reference>
<keyword evidence="6" id="KW-0892">Osteogenesis</keyword>
<evidence type="ECO:0000313" key="20">
    <source>
        <dbReference type="Proteomes" id="UP000261540"/>
    </source>
</evidence>
<feature type="compositionally biased region" description="Basic and acidic residues" evidence="16">
    <location>
        <begin position="108"/>
        <end position="117"/>
    </location>
</feature>
<keyword evidence="9" id="KW-0472">Membrane</keyword>
<keyword evidence="3" id="KW-0812">Transmembrane</keyword>
<feature type="region of interest" description="Disordered" evidence="16">
    <location>
        <begin position="1058"/>
        <end position="1132"/>
    </location>
</feature>
<feature type="region of interest" description="Disordered" evidence="16">
    <location>
        <begin position="1147"/>
        <end position="1197"/>
    </location>
</feature>
<dbReference type="Pfam" id="PF07738">
    <property type="entry name" value="Sad1_UNC"/>
    <property type="match status" value="1"/>
</dbReference>
<dbReference type="InterPro" id="IPR045120">
    <property type="entry name" value="Suco/Slp1-like"/>
</dbReference>
<evidence type="ECO:0000256" key="11">
    <source>
        <dbReference type="ARBA" id="ARBA00034697"/>
    </source>
</evidence>
<dbReference type="Gene3D" id="2.60.120.260">
    <property type="entry name" value="Galactose-binding domain-like"/>
    <property type="match status" value="1"/>
</dbReference>
<feature type="region of interest" description="Disordered" evidence="16">
    <location>
        <begin position="677"/>
        <end position="716"/>
    </location>
</feature>
<dbReference type="OrthoDB" id="266334at2759"/>
<dbReference type="GO" id="GO:0030867">
    <property type="term" value="C:rough endoplasmic reticulum membrane"/>
    <property type="evidence" value="ECO:0007669"/>
    <property type="project" value="UniProtKB-SubCell"/>
</dbReference>
<evidence type="ECO:0000256" key="9">
    <source>
        <dbReference type="ARBA" id="ARBA00023136"/>
    </source>
</evidence>
<keyword evidence="8" id="KW-0175">Coiled coil</keyword>
<dbReference type="Ensembl" id="ENSPKIT00000039100.1">
    <property type="protein sequence ID" value="ENSPKIP00000014649.1"/>
    <property type="gene ID" value="ENSPKIG00000001642.1"/>
</dbReference>
<keyword evidence="1" id="KW-0217">Developmental protein</keyword>
<evidence type="ECO:0000256" key="1">
    <source>
        <dbReference type="ARBA" id="ARBA00022473"/>
    </source>
</evidence>
<feature type="compositionally biased region" description="Polar residues" evidence="16">
    <location>
        <begin position="707"/>
        <end position="716"/>
    </location>
</feature>
<evidence type="ECO:0000256" key="6">
    <source>
        <dbReference type="ARBA" id="ARBA00022855"/>
    </source>
</evidence>
<evidence type="ECO:0000256" key="15">
    <source>
        <dbReference type="ARBA" id="ARBA00081911"/>
    </source>
</evidence>
<feature type="region of interest" description="Disordered" evidence="16">
    <location>
        <begin position="598"/>
        <end position="617"/>
    </location>
</feature>
<feature type="region of interest" description="Disordered" evidence="16">
    <location>
        <begin position="35"/>
        <end position="71"/>
    </location>
</feature>
<proteinExistence type="predicted"/>
<dbReference type="AlphaFoldDB" id="A0A3B3R8S9"/>
<evidence type="ECO:0000256" key="13">
    <source>
        <dbReference type="ARBA" id="ARBA00067685"/>
    </source>
</evidence>
<keyword evidence="2" id="KW-0597">Phosphoprotein</keyword>
<evidence type="ECO:0000256" key="8">
    <source>
        <dbReference type="ARBA" id="ARBA00023054"/>
    </source>
</evidence>
<evidence type="ECO:0000256" key="12">
    <source>
        <dbReference type="ARBA" id="ARBA00055064"/>
    </source>
</evidence>
<reference evidence="19" key="2">
    <citation type="submission" date="2025-09" db="UniProtKB">
        <authorList>
            <consortium name="Ensembl"/>
        </authorList>
    </citation>
    <scope>IDENTIFICATION</scope>
</reference>
<feature type="signal peptide" evidence="17">
    <location>
        <begin position="1"/>
        <end position="27"/>
    </location>
</feature>
<evidence type="ECO:0000256" key="2">
    <source>
        <dbReference type="ARBA" id="ARBA00022553"/>
    </source>
</evidence>
<evidence type="ECO:0000259" key="18">
    <source>
        <dbReference type="PROSITE" id="PS51469"/>
    </source>
</evidence>
<dbReference type="STRING" id="1676925.ENSPKIP00000014649"/>
<feature type="compositionally biased region" description="Polar residues" evidence="16">
    <location>
        <begin position="545"/>
        <end position="554"/>
    </location>
</feature>
<feature type="region of interest" description="Disordered" evidence="16">
    <location>
        <begin position="746"/>
        <end position="843"/>
    </location>
</feature>
<dbReference type="KEGG" id="pki:111847563"/>
<keyword evidence="20" id="KW-1185">Reference proteome</keyword>
<feature type="region of interest" description="Disordered" evidence="16">
    <location>
        <begin position="150"/>
        <end position="214"/>
    </location>
</feature>
<evidence type="ECO:0000256" key="4">
    <source>
        <dbReference type="ARBA" id="ARBA00022729"/>
    </source>
</evidence>
<feature type="region of interest" description="Disordered" evidence="16">
    <location>
        <begin position="89"/>
        <end position="119"/>
    </location>
</feature>
<evidence type="ECO:0000313" key="19">
    <source>
        <dbReference type="Ensembl" id="ENSPKIP00000014649.1"/>
    </source>
</evidence>
<dbReference type="GO" id="GO:0046850">
    <property type="term" value="P:regulation of bone remodeling"/>
    <property type="evidence" value="ECO:0007669"/>
    <property type="project" value="TreeGrafter"/>
</dbReference>
<evidence type="ECO:0000256" key="16">
    <source>
        <dbReference type="SAM" id="MobiDB-lite"/>
    </source>
</evidence>
<keyword evidence="4 17" id="KW-0732">Signal</keyword>
<evidence type="ECO:0000256" key="17">
    <source>
        <dbReference type="SAM" id="SignalP"/>
    </source>
</evidence>
<feature type="region of interest" description="Disordered" evidence="16">
    <location>
        <begin position="247"/>
        <end position="273"/>
    </location>
</feature>
<evidence type="ECO:0000256" key="7">
    <source>
        <dbReference type="ARBA" id="ARBA00022989"/>
    </source>
</evidence>
<organism evidence="19 20">
    <name type="scientific">Paramormyrops kingsleyae</name>
    <dbReference type="NCBI Taxonomy" id="1676925"/>
    <lineage>
        <taxon>Eukaryota</taxon>
        <taxon>Metazoa</taxon>
        <taxon>Chordata</taxon>
        <taxon>Craniata</taxon>
        <taxon>Vertebrata</taxon>
        <taxon>Euteleostomi</taxon>
        <taxon>Actinopterygii</taxon>
        <taxon>Neopterygii</taxon>
        <taxon>Teleostei</taxon>
        <taxon>Osteoglossocephala</taxon>
        <taxon>Osteoglossomorpha</taxon>
        <taxon>Osteoglossiformes</taxon>
        <taxon>Mormyridae</taxon>
        <taxon>Paramormyrops</taxon>
    </lineage>
</organism>
<dbReference type="PANTHER" id="PTHR12953">
    <property type="entry name" value="MEMBRANE PROTEIN CH1 RELATED"/>
    <property type="match status" value="1"/>
</dbReference>
<dbReference type="Proteomes" id="UP000261540">
    <property type="component" value="Unplaced"/>
</dbReference>
<dbReference type="GO" id="GO:0001503">
    <property type="term" value="P:ossification"/>
    <property type="evidence" value="ECO:0007669"/>
    <property type="project" value="UniProtKB-KW"/>
</dbReference>
<feature type="compositionally biased region" description="Low complexity" evidence="16">
    <location>
        <begin position="764"/>
        <end position="773"/>
    </location>
</feature>
<keyword evidence="7" id="KW-1133">Transmembrane helix</keyword>
<comment type="function">
    <text evidence="12">Required for bone modeling during late embryogenesis. Regulates type I collagen synthesis in osteoblasts during their postnatal maturation.</text>
</comment>
<keyword evidence="5" id="KW-0256">Endoplasmic reticulum</keyword>
<protein>
    <recommendedName>
        <fullName evidence="13">SUN domain-containing ossification factor</fullName>
    </recommendedName>
    <alternativeName>
        <fullName evidence="15">Membrane protein CH1</fullName>
    </alternativeName>
    <alternativeName>
        <fullName evidence="14">SUN-like protein 1</fullName>
    </alternativeName>
</protein>
<dbReference type="PROSITE" id="PS51469">
    <property type="entry name" value="SUN"/>
    <property type="match status" value="1"/>
</dbReference>
<dbReference type="FunFam" id="2.60.120.260:FF:000024">
    <property type="entry name" value="SUN domain containing ossification factor"/>
    <property type="match status" value="1"/>
</dbReference>
<keyword evidence="10" id="KW-0325">Glycoprotein</keyword>
<evidence type="ECO:0000256" key="5">
    <source>
        <dbReference type="ARBA" id="ARBA00022824"/>
    </source>
</evidence>